<reference evidence="4 5" key="1">
    <citation type="submission" date="2019-02" db="EMBL/GenBank/DDBJ databases">
        <title>Deep-cultivation of Planctomycetes and their phenomic and genomic characterization uncovers novel biology.</title>
        <authorList>
            <person name="Wiegand S."/>
            <person name="Jogler M."/>
            <person name="Boedeker C."/>
            <person name="Pinto D."/>
            <person name="Vollmers J."/>
            <person name="Rivas-Marin E."/>
            <person name="Kohn T."/>
            <person name="Peeters S.H."/>
            <person name="Heuer A."/>
            <person name="Rast P."/>
            <person name="Oberbeckmann S."/>
            <person name="Bunk B."/>
            <person name="Jeske O."/>
            <person name="Meyerdierks A."/>
            <person name="Storesund J.E."/>
            <person name="Kallscheuer N."/>
            <person name="Luecker S."/>
            <person name="Lage O.M."/>
            <person name="Pohl T."/>
            <person name="Merkel B.J."/>
            <person name="Hornburger P."/>
            <person name="Mueller R.-W."/>
            <person name="Bruemmer F."/>
            <person name="Labrenz M."/>
            <person name="Spormann A.M."/>
            <person name="Op den Camp H."/>
            <person name="Overmann J."/>
            <person name="Amann R."/>
            <person name="Jetten M.S.M."/>
            <person name="Mascher T."/>
            <person name="Medema M.H."/>
            <person name="Devos D.P."/>
            <person name="Kaster A.-K."/>
            <person name="Ovreas L."/>
            <person name="Rohde M."/>
            <person name="Galperin M.Y."/>
            <person name="Jogler C."/>
        </authorList>
    </citation>
    <scope>NUCLEOTIDE SEQUENCE [LARGE SCALE GENOMIC DNA]</scope>
    <source>
        <strain evidence="4 5">HG15A2</strain>
    </source>
</reference>
<dbReference type="GO" id="GO:0019323">
    <property type="term" value="P:pentose catabolic process"/>
    <property type="evidence" value="ECO:0007669"/>
    <property type="project" value="TreeGrafter"/>
</dbReference>
<dbReference type="InterPro" id="IPR001303">
    <property type="entry name" value="Aldolase_II/adducin_N"/>
</dbReference>
<dbReference type="GO" id="GO:0008738">
    <property type="term" value="F:L-fuculose-phosphate aldolase activity"/>
    <property type="evidence" value="ECO:0007669"/>
    <property type="project" value="UniProtKB-EC"/>
</dbReference>
<dbReference type="GO" id="GO:0046872">
    <property type="term" value="F:metal ion binding"/>
    <property type="evidence" value="ECO:0007669"/>
    <property type="project" value="UniProtKB-KW"/>
</dbReference>
<evidence type="ECO:0000313" key="4">
    <source>
        <dbReference type="EMBL" id="QDS99923.1"/>
    </source>
</evidence>
<proteinExistence type="predicted"/>
<feature type="domain" description="Class II aldolase/adducin N-terminal" evidence="3">
    <location>
        <begin position="218"/>
        <end position="391"/>
    </location>
</feature>
<sequence length="421" mass="46200">METLSRVYQRGMTTASGGNVSILDENGKLWISPARLDKGKLRPQDVVEIGNNGDAGEGQRQPSSELPFHQAIYQVRPDIHCVLHAHPSALVTFSIVEQAPDTRVMRHVYRLCGEVAFTKFRMPGSPELGQEIAQAFAAGANCVVLENHGVVVGGATPEIAYRRFEALERLSRILIRAAAIGKPKALNKQQLHRQGEAIPWERGEQQAKPLLREQELRGELCEFARRGYERNLLVTAADVLSVRIDDAAFLITPAAVDWRDLYADDMTSVRSGIAYGRCEPSDAVTCHRAIYETNPGISAIAHAHPVNVSAFSLGDVPIETDAFPESLLVLRDIQQAPFELPFESPHELAHLVSPKRPIAILANDGALITGKGLLDVFDRLEVLEATAETLIDSRALGPIKTINREAIDFLRNAFPDAYGAN</sequence>
<dbReference type="Gene3D" id="3.40.225.10">
    <property type="entry name" value="Class II aldolase/adducin N-terminal domain"/>
    <property type="match status" value="2"/>
</dbReference>
<dbReference type="GO" id="GO:0005829">
    <property type="term" value="C:cytosol"/>
    <property type="evidence" value="ECO:0007669"/>
    <property type="project" value="TreeGrafter"/>
</dbReference>
<keyword evidence="1" id="KW-0479">Metal-binding</keyword>
<dbReference type="PANTHER" id="PTHR22789:SF0">
    <property type="entry name" value="3-OXO-TETRONATE 4-PHOSPHATE DECARBOXYLASE-RELATED"/>
    <property type="match status" value="1"/>
</dbReference>
<dbReference type="KEGG" id="amob:HG15A2_32540"/>
<dbReference type="SUPFAM" id="SSF53639">
    <property type="entry name" value="AraD/HMP-PK domain-like"/>
    <property type="match status" value="2"/>
</dbReference>
<dbReference type="EC" id="4.1.2.17" evidence="4"/>
<evidence type="ECO:0000313" key="5">
    <source>
        <dbReference type="Proteomes" id="UP000319852"/>
    </source>
</evidence>
<keyword evidence="5" id="KW-1185">Reference proteome</keyword>
<dbReference type="PANTHER" id="PTHR22789">
    <property type="entry name" value="FUCULOSE PHOSPHATE ALDOLASE"/>
    <property type="match status" value="1"/>
</dbReference>
<dbReference type="SMART" id="SM01007">
    <property type="entry name" value="Aldolase_II"/>
    <property type="match status" value="2"/>
</dbReference>
<name>A0A517MYJ4_9BACT</name>
<evidence type="ECO:0000256" key="1">
    <source>
        <dbReference type="ARBA" id="ARBA00022723"/>
    </source>
</evidence>
<keyword evidence="2 4" id="KW-0456">Lyase</keyword>
<gene>
    <name evidence="4" type="primary">fucA</name>
    <name evidence="4" type="ORF">HG15A2_32540</name>
</gene>
<dbReference type="RefSeq" id="WP_145061071.1">
    <property type="nucleotide sequence ID" value="NZ_CP036263.1"/>
</dbReference>
<dbReference type="EMBL" id="CP036263">
    <property type="protein sequence ID" value="QDS99923.1"/>
    <property type="molecule type" value="Genomic_DNA"/>
</dbReference>
<evidence type="ECO:0000256" key="2">
    <source>
        <dbReference type="ARBA" id="ARBA00023239"/>
    </source>
</evidence>
<dbReference type="OrthoDB" id="9794581at2"/>
<feature type="domain" description="Class II aldolase/adducin N-terminal" evidence="3">
    <location>
        <begin position="2"/>
        <end position="175"/>
    </location>
</feature>
<dbReference type="Proteomes" id="UP000319852">
    <property type="component" value="Chromosome"/>
</dbReference>
<organism evidence="4 5">
    <name type="scientific">Adhaeretor mobilis</name>
    <dbReference type="NCBI Taxonomy" id="1930276"/>
    <lineage>
        <taxon>Bacteria</taxon>
        <taxon>Pseudomonadati</taxon>
        <taxon>Planctomycetota</taxon>
        <taxon>Planctomycetia</taxon>
        <taxon>Pirellulales</taxon>
        <taxon>Lacipirellulaceae</taxon>
        <taxon>Adhaeretor</taxon>
    </lineage>
</organism>
<dbReference type="InterPro" id="IPR036409">
    <property type="entry name" value="Aldolase_II/adducin_N_sf"/>
</dbReference>
<protein>
    <submittedName>
        <fullName evidence="4">L-fuculose phosphate aldolase</fullName>
        <ecNumber evidence="4">4.1.2.17</ecNumber>
    </submittedName>
</protein>
<evidence type="ECO:0000259" key="3">
    <source>
        <dbReference type="SMART" id="SM01007"/>
    </source>
</evidence>
<dbReference type="InterPro" id="IPR050197">
    <property type="entry name" value="Aldolase_class_II_sugar_metab"/>
</dbReference>
<dbReference type="AlphaFoldDB" id="A0A517MYJ4"/>
<dbReference type="Pfam" id="PF00596">
    <property type="entry name" value="Aldolase_II"/>
    <property type="match status" value="2"/>
</dbReference>
<accession>A0A517MYJ4</accession>